<dbReference type="PANTHER" id="PTHR30006:SF25">
    <property type="entry name" value="PHOSPHOGLYCERATE TRANSPORT REGULATORY PROTEIN PGTC"/>
    <property type="match status" value="1"/>
</dbReference>
<dbReference type="Gene3D" id="3.40.190.10">
    <property type="entry name" value="Periplasmic binding protein-like II"/>
    <property type="match status" value="2"/>
</dbReference>
<evidence type="ECO:0000313" key="3">
    <source>
        <dbReference type="EMBL" id="GAA3716664.1"/>
    </source>
</evidence>
<dbReference type="SUPFAM" id="SSF53850">
    <property type="entry name" value="Periplasmic binding protein-like II"/>
    <property type="match status" value="1"/>
</dbReference>
<evidence type="ECO:0000313" key="4">
    <source>
        <dbReference type="Proteomes" id="UP001500523"/>
    </source>
</evidence>
<feature type="signal peptide" evidence="2">
    <location>
        <begin position="1"/>
        <end position="26"/>
    </location>
</feature>
<sequence length="364" mass="40553">MATPVSSIRPITAMMAMAVTITPALAQRPAGYPRSYDQLIADARAERQVRIYANADRAEMMPVVAAFRRRYPGITVLYADLGSTEIYRRFVAETRARRPSADLVWSSAMDLQVKLINDGFAQGYASPEKPALPPTAVWKNMGFGVTAEPIGIVYNRKLVPEARVPRTHAALESLLRQQRPYFTGRVTTFDPARSNVGYLYLSEDFATTRDTRSLLEAIAATKPVLSLTTEPMLRAVAEGRQAIAYNVIGSYALERARTDPRIGVAFPRDYTIVTSRIAFVAHDAAHPAAAKLFLDFLLSREGQTLLAARSLWPVRTDVRARRLPSAQTRPIRVGPQLLVNLDRVKRQRFLRDWTAILATGAQQR</sequence>
<organism evidence="3 4">
    <name type="scientific">Sphingomonas cynarae</name>
    <dbReference type="NCBI Taxonomy" id="930197"/>
    <lineage>
        <taxon>Bacteria</taxon>
        <taxon>Pseudomonadati</taxon>
        <taxon>Pseudomonadota</taxon>
        <taxon>Alphaproteobacteria</taxon>
        <taxon>Sphingomonadales</taxon>
        <taxon>Sphingomonadaceae</taxon>
        <taxon>Sphingomonas</taxon>
    </lineage>
</organism>
<dbReference type="Proteomes" id="UP001500523">
    <property type="component" value="Unassembled WGS sequence"/>
</dbReference>
<accession>A0ABP7EAT3</accession>
<comment type="caution">
    <text evidence="3">The sequence shown here is derived from an EMBL/GenBank/DDBJ whole genome shotgun (WGS) entry which is preliminary data.</text>
</comment>
<dbReference type="InterPro" id="IPR006059">
    <property type="entry name" value="SBP"/>
</dbReference>
<dbReference type="PANTHER" id="PTHR30006">
    <property type="entry name" value="THIAMINE-BINDING PERIPLASMIC PROTEIN-RELATED"/>
    <property type="match status" value="1"/>
</dbReference>
<name>A0ABP7EAT3_9SPHN</name>
<dbReference type="EMBL" id="BAABBF010000006">
    <property type="protein sequence ID" value="GAA3716664.1"/>
    <property type="molecule type" value="Genomic_DNA"/>
</dbReference>
<dbReference type="RefSeq" id="WP_344693870.1">
    <property type="nucleotide sequence ID" value="NZ_BAABBF010000006.1"/>
</dbReference>
<reference evidence="4" key="1">
    <citation type="journal article" date="2019" name="Int. J. Syst. Evol. Microbiol.">
        <title>The Global Catalogue of Microorganisms (GCM) 10K type strain sequencing project: providing services to taxonomists for standard genome sequencing and annotation.</title>
        <authorList>
            <consortium name="The Broad Institute Genomics Platform"/>
            <consortium name="The Broad Institute Genome Sequencing Center for Infectious Disease"/>
            <person name="Wu L."/>
            <person name="Ma J."/>
        </authorList>
    </citation>
    <scope>NUCLEOTIDE SEQUENCE [LARGE SCALE GENOMIC DNA]</scope>
    <source>
        <strain evidence="4">JCM 17498</strain>
    </source>
</reference>
<gene>
    <name evidence="3" type="ORF">GCM10022268_26330</name>
</gene>
<evidence type="ECO:0000256" key="2">
    <source>
        <dbReference type="SAM" id="SignalP"/>
    </source>
</evidence>
<dbReference type="Pfam" id="PF13416">
    <property type="entry name" value="SBP_bac_8"/>
    <property type="match status" value="1"/>
</dbReference>
<protein>
    <submittedName>
        <fullName evidence="3">ABC transporter substrate-binding protein</fullName>
    </submittedName>
</protein>
<keyword evidence="4" id="KW-1185">Reference proteome</keyword>
<proteinExistence type="predicted"/>
<keyword evidence="1 2" id="KW-0732">Signal</keyword>
<evidence type="ECO:0000256" key="1">
    <source>
        <dbReference type="ARBA" id="ARBA00022729"/>
    </source>
</evidence>
<feature type="chain" id="PRO_5047203459" evidence="2">
    <location>
        <begin position="27"/>
        <end position="364"/>
    </location>
</feature>